<reference evidence="2" key="1">
    <citation type="submission" date="2023-07" db="EMBL/GenBank/DDBJ databases">
        <title>Whole genome shotgun sequence of Streptomyces cacaoi subsp. asoensis NBRC 13813.</title>
        <authorList>
            <person name="Komaki H."/>
            <person name="Tamura T."/>
        </authorList>
    </citation>
    <scope>NUCLEOTIDE SEQUENCE [LARGE SCALE GENOMIC DNA]</scope>
    <source>
        <strain evidence="2">NBRC 13813</strain>
    </source>
</reference>
<comment type="caution">
    <text evidence="1">The sequence shown here is derived from an EMBL/GenBank/DDBJ whole genome shotgun (WGS) entry which is preliminary data.</text>
</comment>
<evidence type="ECO:0000313" key="2">
    <source>
        <dbReference type="Proteomes" id="UP000649259"/>
    </source>
</evidence>
<keyword evidence="2" id="KW-1185">Reference proteome</keyword>
<dbReference type="RefSeq" id="WP_189919432.1">
    <property type="nucleotide sequence ID" value="NZ_BMSI01000002.1"/>
</dbReference>
<gene>
    <name evidence="1" type="ORF">Saso_25410</name>
</gene>
<proteinExistence type="predicted"/>
<accession>A0ABQ3RYE0</accession>
<dbReference type="EMBL" id="BNEB01000002">
    <property type="protein sequence ID" value="GHI60891.1"/>
    <property type="molecule type" value="Genomic_DNA"/>
</dbReference>
<sequence length="148" mass="16099">MHAQFDYPALRRVLVGEYPLWDEALALLNRDLSVTLPEQGPLQLVAQPSYEEGEPECVYVALASGEWHGGHLYPKAAEDLAHALAIVADAAQDTVSECLWQAWPLCVEHKLGLHAREVDGQLAWWCAGGTPADGSPHIRAAVGSLDTH</sequence>
<dbReference type="Proteomes" id="UP000649259">
    <property type="component" value="Unassembled WGS sequence"/>
</dbReference>
<name>A0ABQ3RYE0_9ACTN</name>
<dbReference type="GeneID" id="91470431"/>
<organism evidence="1 2">
    <name type="scientific">Streptomyces asoensis</name>
    <dbReference type="NCBI Taxonomy" id="249586"/>
    <lineage>
        <taxon>Bacteria</taxon>
        <taxon>Bacillati</taxon>
        <taxon>Actinomycetota</taxon>
        <taxon>Actinomycetes</taxon>
        <taxon>Kitasatosporales</taxon>
        <taxon>Streptomycetaceae</taxon>
        <taxon>Streptomyces</taxon>
    </lineage>
</organism>
<evidence type="ECO:0000313" key="1">
    <source>
        <dbReference type="EMBL" id="GHI60891.1"/>
    </source>
</evidence>
<protein>
    <submittedName>
        <fullName evidence="1">Uncharacterized protein</fullName>
    </submittedName>
</protein>